<protein>
    <submittedName>
        <fullName evidence="1">Uncharacterized protein</fullName>
    </submittedName>
</protein>
<comment type="caution">
    <text evidence="1">The sequence shown here is derived from an EMBL/GenBank/DDBJ whole genome shotgun (WGS) entry which is preliminary data.</text>
</comment>
<name>A0A1G2DHL8_9BACT</name>
<accession>A0A1G2DHL8</accession>
<evidence type="ECO:0000313" key="2">
    <source>
        <dbReference type="Proteomes" id="UP000178534"/>
    </source>
</evidence>
<evidence type="ECO:0000313" key="1">
    <source>
        <dbReference type="EMBL" id="OGZ12308.1"/>
    </source>
</evidence>
<proteinExistence type="predicted"/>
<gene>
    <name evidence="1" type="ORF">A2942_00950</name>
</gene>
<dbReference type="EMBL" id="MHLP01000024">
    <property type="protein sequence ID" value="OGZ12308.1"/>
    <property type="molecule type" value="Genomic_DNA"/>
</dbReference>
<reference evidence="1 2" key="1">
    <citation type="journal article" date="2016" name="Nat. Commun.">
        <title>Thousands of microbial genomes shed light on interconnected biogeochemical processes in an aquifer system.</title>
        <authorList>
            <person name="Anantharaman K."/>
            <person name="Brown C.T."/>
            <person name="Hug L.A."/>
            <person name="Sharon I."/>
            <person name="Castelle C.J."/>
            <person name="Probst A.J."/>
            <person name="Thomas B.C."/>
            <person name="Singh A."/>
            <person name="Wilkins M.J."/>
            <person name="Karaoz U."/>
            <person name="Brodie E.L."/>
            <person name="Williams K.H."/>
            <person name="Hubbard S.S."/>
            <person name="Banfield J.F."/>
        </authorList>
    </citation>
    <scope>NUCLEOTIDE SEQUENCE [LARGE SCALE GENOMIC DNA]</scope>
</reference>
<organism evidence="1 2">
    <name type="scientific">Candidatus Lloydbacteria bacterium RIFCSPLOWO2_01_FULL_50_20</name>
    <dbReference type="NCBI Taxonomy" id="1798665"/>
    <lineage>
        <taxon>Bacteria</taxon>
        <taxon>Candidatus Lloydiibacteriota</taxon>
    </lineage>
</organism>
<dbReference type="AlphaFoldDB" id="A0A1G2DHL8"/>
<sequence length="82" mass="7603">MTTATGAMGFTGTNTTRAPVVTAEGATTVSASIGGEDTAAEEIIGSATSGGGGGIGSTTPVVTAVGGTPIVELSLTMGRASG</sequence>
<dbReference type="STRING" id="1798665.A2942_00950"/>
<dbReference type="Proteomes" id="UP000178534">
    <property type="component" value="Unassembled WGS sequence"/>
</dbReference>